<dbReference type="EMBL" id="JAQOWY010000039">
    <property type="protein sequence ID" value="KAK1854300.1"/>
    <property type="molecule type" value="Genomic_DNA"/>
</dbReference>
<evidence type="ECO:0000256" key="1">
    <source>
        <dbReference type="ARBA" id="ARBA00001974"/>
    </source>
</evidence>
<name>A0AAD9AVT1_9PEZI</name>
<feature type="domain" description="FAD-binding" evidence="8">
    <location>
        <begin position="10"/>
        <end position="175"/>
    </location>
</feature>
<gene>
    <name evidence="9" type="ORF">CCHR01_03030</name>
</gene>
<dbReference type="SUPFAM" id="SSF51905">
    <property type="entry name" value="FAD/NAD(P)-binding domain"/>
    <property type="match status" value="1"/>
</dbReference>
<dbReference type="Proteomes" id="UP001243330">
    <property type="component" value="Unassembled WGS sequence"/>
</dbReference>
<keyword evidence="7" id="KW-1133">Transmembrane helix</keyword>
<feature type="transmembrane region" description="Helical" evidence="7">
    <location>
        <begin position="636"/>
        <end position="660"/>
    </location>
</feature>
<dbReference type="PANTHER" id="PTHR47356:SF2">
    <property type="entry name" value="FAD-BINDING DOMAIN-CONTAINING PROTEIN-RELATED"/>
    <property type="match status" value="1"/>
</dbReference>
<dbReference type="InterPro" id="IPR050562">
    <property type="entry name" value="FAD_mOase_fung"/>
</dbReference>
<dbReference type="GO" id="GO:0071949">
    <property type="term" value="F:FAD binding"/>
    <property type="evidence" value="ECO:0007669"/>
    <property type="project" value="InterPro"/>
</dbReference>
<evidence type="ECO:0000256" key="2">
    <source>
        <dbReference type="ARBA" id="ARBA00007992"/>
    </source>
</evidence>
<keyword evidence="3" id="KW-0285">Flavoprotein</keyword>
<comment type="caution">
    <text evidence="9">The sequence shown here is derived from an EMBL/GenBank/DDBJ whole genome shotgun (WGS) entry which is preliminary data.</text>
</comment>
<dbReference type="Gene3D" id="3.50.50.60">
    <property type="entry name" value="FAD/NAD(P)-binding domain"/>
    <property type="match status" value="1"/>
</dbReference>
<protein>
    <submittedName>
        <fullName evidence="9">FAD binding domain protein</fullName>
    </submittedName>
</protein>
<keyword evidence="10" id="KW-1185">Reference proteome</keyword>
<organism evidence="9 10">
    <name type="scientific">Colletotrichum chrysophilum</name>
    <dbReference type="NCBI Taxonomy" id="1836956"/>
    <lineage>
        <taxon>Eukaryota</taxon>
        <taxon>Fungi</taxon>
        <taxon>Dikarya</taxon>
        <taxon>Ascomycota</taxon>
        <taxon>Pezizomycotina</taxon>
        <taxon>Sordariomycetes</taxon>
        <taxon>Hypocreomycetidae</taxon>
        <taxon>Glomerellales</taxon>
        <taxon>Glomerellaceae</taxon>
        <taxon>Colletotrichum</taxon>
        <taxon>Colletotrichum gloeosporioides species complex</taxon>
    </lineage>
</organism>
<reference evidence="9" key="1">
    <citation type="submission" date="2023-01" db="EMBL/GenBank/DDBJ databases">
        <title>Colletotrichum chrysophilum M932 genome sequence.</title>
        <authorList>
            <person name="Baroncelli R."/>
        </authorList>
    </citation>
    <scope>NUCLEOTIDE SEQUENCE</scope>
    <source>
        <strain evidence="9">M932</strain>
    </source>
</reference>
<accession>A0AAD9AVT1</accession>
<keyword evidence="5" id="KW-0560">Oxidoreductase</keyword>
<dbReference type="InterPro" id="IPR036188">
    <property type="entry name" value="FAD/NAD-bd_sf"/>
</dbReference>
<evidence type="ECO:0000256" key="7">
    <source>
        <dbReference type="SAM" id="Phobius"/>
    </source>
</evidence>
<comment type="cofactor">
    <cofactor evidence="1">
        <name>FAD</name>
        <dbReference type="ChEBI" id="CHEBI:57692"/>
    </cofactor>
</comment>
<keyword evidence="7" id="KW-0472">Membrane</keyword>
<feature type="transmembrane region" description="Helical" evidence="7">
    <location>
        <begin position="565"/>
        <end position="585"/>
    </location>
</feature>
<evidence type="ECO:0000256" key="4">
    <source>
        <dbReference type="ARBA" id="ARBA00022827"/>
    </source>
</evidence>
<keyword evidence="7" id="KW-0812">Transmembrane</keyword>
<evidence type="ECO:0000256" key="6">
    <source>
        <dbReference type="ARBA" id="ARBA00023033"/>
    </source>
</evidence>
<keyword evidence="4" id="KW-0274">FAD</keyword>
<proteinExistence type="inferred from homology"/>
<evidence type="ECO:0000313" key="10">
    <source>
        <dbReference type="Proteomes" id="UP001243330"/>
    </source>
</evidence>
<dbReference type="AlphaFoldDB" id="A0AAD9AVT1"/>
<sequence length="805" mass="89118">MAIMSDKPFTVLIAGGGIAGLTLANMLEKIGVNYLILEGYREMAPQVGASIGILPNGCRVLDQIGLYDEIRKLIDGPLYETSLRHPKGNMVTNYLNVGGQVRERHGYDTVFVDRQMILEVLWRNLKNKDNILVNKKVTKVELEPSRVKVETGDGSSYYGDILVGADGVHSKVRNEMWRLADALEPGYIPASEYKECLPTVYKCIFGISIDKSWEPQTVQTNLNKGYSYLIISGPKNRVYWFLFVNMGTTHYGPELPSFTKKDEETLANEHMNDKILENRTFRDLYSTKISSVLTPLPEYVFKRWHFQRIMTIGDAAHKFEPIAGQGGNSAIETAAVLVSNLATMLKSKTRPSDITSADINAVFTKTQATREARTQALVKASHEEQRFAAMESPLLEVVGNHVAPILSLDEKWDQWSQNIEGGHKLEIMDGPKRPHAVPFHDELASTPLTPSYIPKITVAAALCGLLYIAQHALVLNTGPEVVAVSASFVGVPAKTTYTGFPSIDNLLAIFVWAFSEQVAGPNPNDRTQCLYFLISLIPIIYIWTVEGYRNGNVHSLVSIPSIFGIYQLLGIGKVAPFYFLLSVYTTSRSVYARTTGRPVPSHVAKVILPALCLGYAIPTALMFLPHEDAVTQQNAIAFWQPFPVYVSLLAWAGSKVVYAMKPTKTLDWEALENKDLPYLQSGYAFCFFATAVTHISTFLYAGLNASVSISESFFGLPPWDAMTIAGFWKYDMVLCFASVAVWLLYSVFEMRRFGYITTSAALKAVGLNLAGSVLVGPSATYAGVWAWRESVIASYGKAVTKSKED</sequence>
<dbReference type="InterPro" id="IPR002938">
    <property type="entry name" value="FAD-bd"/>
</dbReference>
<dbReference type="GO" id="GO:0004497">
    <property type="term" value="F:monooxygenase activity"/>
    <property type="evidence" value="ECO:0007669"/>
    <property type="project" value="UniProtKB-KW"/>
</dbReference>
<feature type="transmembrane region" description="Helical" evidence="7">
    <location>
        <begin position="681"/>
        <end position="701"/>
    </location>
</feature>
<evidence type="ECO:0000256" key="5">
    <source>
        <dbReference type="ARBA" id="ARBA00023002"/>
    </source>
</evidence>
<keyword evidence="6" id="KW-0503">Monooxygenase</keyword>
<feature type="transmembrane region" description="Helical" evidence="7">
    <location>
        <begin position="606"/>
        <end position="624"/>
    </location>
</feature>
<dbReference type="PANTHER" id="PTHR47356">
    <property type="entry name" value="FAD-DEPENDENT MONOOXYGENASE ASQG-RELATED"/>
    <property type="match status" value="1"/>
</dbReference>
<feature type="transmembrane region" description="Helical" evidence="7">
    <location>
        <begin position="452"/>
        <end position="469"/>
    </location>
</feature>
<evidence type="ECO:0000256" key="3">
    <source>
        <dbReference type="ARBA" id="ARBA00022630"/>
    </source>
</evidence>
<dbReference type="Pfam" id="PF01494">
    <property type="entry name" value="FAD_binding_3"/>
    <property type="match status" value="2"/>
</dbReference>
<comment type="similarity">
    <text evidence="2">Belongs to the paxM FAD-dependent monooxygenase family.</text>
</comment>
<feature type="transmembrane region" description="Helical" evidence="7">
    <location>
        <begin position="721"/>
        <end position="745"/>
    </location>
</feature>
<evidence type="ECO:0000313" key="9">
    <source>
        <dbReference type="EMBL" id="KAK1854300.1"/>
    </source>
</evidence>
<evidence type="ECO:0000259" key="8">
    <source>
        <dbReference type="Pfam" id="PF01494"/>
    </source>
</evidence>
<feature type="transmembrane region" description="Helical" evidence="7">
    <location>
        <begin position="529"/>
        <end position="545"/>
    </location>
</feature>
<dbReference type="PRINTS" id="PR00420">
    <property type="entry name" value="RNGMNOXGNASE"/>
</dbReference>
<feature type="domain" description="FAD-binding" evidence="8">
    <location>
        <begin position="294"/>
        <end position="358"/>
    </location>
</feature>